<dbReference type="RefSeq" id="WP_260652816.1">
    <property type="nucleotide sequence ID" value="NZ_CP104275.1"/>
</dbReference>
<proteinExistence type="predicted"/>
<evidence type="ECO:0000313" key="3">
    <source>
        <dbReference type="EMBL" id="UWX97639.1"/>
    </source>
</evidence>
<accession>A0ABY5YUG8</accession>
<evidence type="ECO:0000256" key="1">
    <source>
        <dbReference type="SAM" id="MobiDB-lite"/>
    </source>
</evidence>
<keyword evidence="2" id="KW-0472">Membrane</keyword>
<feature type="transmembrane region" description="Helical" evidence="2">
    <location>
        <begin position="41"/>
        <end position="65"/>
    </location>
</feature>
<keyword evidence="2" id="KW-1133">Transmembrane helix</keyword>
<dbReference type="EMBL" id="CP104275">
    <property type="protein sequence ID" value="UWX97639.1"/>
    <property type="molecule type" value="Genomic_DNA"/>
</dbReference>
<evidence type="ECO:0000256" key="2">
    <source>
        <dbReference type="SAM" id="Phobius"/>
    </source>
</evidence>
<dbReference type="Proteomes" id="UP001059859">
    <property type="component" value="Chromosome"/>
</dbReference>
<keyword evidence="4" id="KW-1185">Reference proteome</keyword>
<evidence type="ECO:0000313" key="4">
    <source>
        <dbReference type="Proteomes" id="UP001059859"/>
    </source>
</evidence>
<keyword evidence="2" id="KW-0812">Transmembrane</keyword>
<feature type="region of interest" description="Disordered" evidence="1">
    <location>
        <begin position="1"/>
        <end position="34"/>
    </location>
</feature>
<feature type="transmembrane region" description="Helical" evidence="2">
    <location>
        <begin position="71"/>
        <end position="94"/>
    </location>
</feature>
<name>A0ABY5YUG8_9MICC</name>
<organism evidence="3 4">
    <name type="scientific">Arthrobacter zhaoxinii</name>
    <dbReference type="NCBI Taxonomy" id="2964616"/>
    <lineage>
        <taxon>Bacteria</taxon>
        <taxon>Bacillati</taxon>
        <taxon>Actinomycetota</taxon>
        <taxon>Actinomycetes</taxon>
        <taxon>Micrococcales</taxon>
        <taxon>Micrococcaceae</taxon>
        <taxon>Arthrobacter</taxon>
    </lineage>
</organism>
<protein>
    <recommendedName>
        <fullName evidence="5">Integral membrane protein</fullName>
    </recommendedName>
</protein>
<reference evidence="3" key="1">
    <citation type="submission" date="2022-09" db="EMBL/GenBank/DDBJ databases">
        <title>Novel species in genus Arthrobacter.</title>
        <authorList>
            <person name="Liu Y."/>
        </authorList>
    </citation>
    <scope>NUCLEOTIDE SEQUENCE</scope>
    <source>
        <strain evidence="3">Zg-Y815</strain>
    </source>
</reference>
<sequence>MSNTSPDNVRVPAASAEQQLPASPASPERRLPPRRSPLRRVAGVLAAVLALFGLGTLAAVLLLSLQGQAVAPWLVAASLYALPLAFLLMAGLVIDGIRRRRRG</sequence>
<gene>
    <name evidence="3" type="ORF">N2K95_02845</name>
</gene>
<evidence type="ECO:0008006" key="5">
    <source>
        <dbReference type="Google" id="ProtNLM"/>
    </source>
</evidence>